<keyword evidence="1" id="KW-0812">Transmembrane</keyword>
<dbReference type="AlphaFoldDB" id="A0A2P5CIT8"/>
<proteinExistence type="predicted"/>
<accession>A0A2P5CIT8</accession>
<dbReference type="EMBL" id="JXTB01000125">
    <property type="protein sequence ID" value="PON60953.1"/>
    <property type="molecule type" value="Genomic_DNA"/>
</dbReference>
<evidence type="ECO:0000256" key="1">
    <source>
        <dbReference type="SAM" id="Phobius"/>
    </source>
</evidence>
<comment type="caution">
    <text evidence="2">The sequence shown here is derived from an EMBL/GenBank/DDBJ whole genome shotgun (WGS) entry which is preliminary data.</text>
</comment>
<gene>
    <name evidence="2" type="ORF">PanWU01x14_149210</name>
</gene>
<feature type="transmembrane region" description="Helical" evidence="1">
    <location>
        <begin position="26"/>
        <end position="44"/>
    </location>
</feature>
<dbReference type="Proteomes" id="UP000237105">
    <property type="component" value="Unassembled WGS sequence"/>
</dbReference>
<sequence>MDDSVINHGQPDQFTYPAGNRLPSSVLSTPVTVAFLSGLMVLLVRQPQFLSFQTKYGSRFHLYTGLCMHAK</sequence>
<evidence type="ECO:0000313" key="3">
    <source>
        <dbReference type="Proteomes" id="UP000237105"/>
    </source>
</evidence>
<keyword evidence="3" id="KW-1185">Reference proteome</keyword>
<protein>
    <submittedName>
        <fullName evidence="2">Uncharacterized protein</fullName>
    </submittedName>
</protein>
<keyword evidence="1" id="KW-0472">Membrane</keyword>
<name>A0A2P5CIT8_PARAD</name>
<organism evidence="2 3">
    <name type="scientific">Parasponia andersonii</name>
    <name type="common">Sponia andersonii</name>
    <dbReference type="NCBI Taxonomy" id="3476"/>
    <lineage>
        <taxon>Eukaryota</taxon>
        <taxon>Viridiplantae</taxon>
        <taxon>Streptophyta</taxon>
        <taxon>Embryophyta</taxon>
        <taxon>Tracheophyta</taxon>
        <taxon>Spermatophyta</taxon>
        <taxon>Magnoliopsida</taxon>
        <taxon>eudicotyledons</taxon>
        <taxon>Gunneridae</taxon>
        <taxon>Pentapetalae</taxon>
        <taxon>rosids</taxon>
        <taxon>fabids</taxon>
        <taxon>Rosales</taxon>
        <taxon>Cannabaceae</taxon>
        <taxon>Parasponia</taxon>
    </lineage>
</organism>
<keyword evidence="1" id="KW-1133">Transmembrane helix</keyword>
<evidence type="ECO:0000313" key="2">
    <source>
        <dbReference type="EMBL" id="PON60953.1"/>
    </source>
</evidence>
<reference evidence="3" key="1">
    <citation type="submission" date="2016-06" db="EMBL/GenBank/DDBJ databases">
        <title>Parallel loss of symbiosis genes in relatives of nitrogen-fixing non-legume Parasponia.</title>
        <authorList>
            <person name="Van Velzen R."/>
            <person name="Holmer R."/>
            <person name="Bu F."/>
            <person name="Rutten L."/>
            <person name="Van Zeijl A."/>
            <person name="Liu W."/>
            <person name="Santuari L."/>
            <person name="Cao Q."/>
            <person name="Sharma T."/>
            <person name="Shen D."/>
            <person name="Roswanjaya Y."/>
            <person name="Wardhani T."/>
            <person name="Kalhor M.S."/>
            <person name="Jansen J."/>
            <person name="Van den Hoogen J."/>
            <person name="Gungor B."/>
            <person name="Hartog M."/>
            <person name="Hontelez J."/>
            <person name="Verver J."/>
            <person name="Yang W.-C."/>
            <person name="Schijlen E."/>
            <person name="Repin R."/>
            <person name="Schilthuizen M."/>
            <person name="Schranz E."/>
            <person name="Heidstra R."/>
            <person name="Miyata K."/>
            <person name="Fedorova E."/>
            <person name="Kohlen W."/>
            <person name="Bisseling T."/>
            <person name="Smit S."/>
            <person name="Geurts R."/>
        </authorList>
    </citation>
    <scope>NUCLEOTIDE SEQUENCE [LARGE SCALE GENOMIC DNA]</scope>
    <source>
        <strain evidence="3">cv. WU1-14</strain>
    </source>
</reference>